<accession>A0A378KA80</accession>
<evidence type="ECO:0000313" key="1">
    <source>
        <dbReference type="EMBL" id="MCZ4719671.1"/>
    </source>
</evidence>
<dbReference type="EMBL" id="UGOL01000001">
    <property type="protein sequence ID" value="STX81093.1"/>
    <property type="molecule type" value="Genomic_DNA"/>
</dbReference>
<dbReference type="RefSeq" id="WP_011947807.1">
    <property type="nucleotide sequence ID" value="NZ_BAZA01000142.1"/>
</dbReference>
<organism evidence="2 3">
    <name type="scientific">Legionella pneumophila</name>
    <dbReference type="NCBI Taxonomy" id="446"/>
    <lineage>
        <taxon>Bacteria</taxon>
        <taxon>Pseudomonadati</taxon>
        <taxon>Pseudomonadota</taxon>
        <taxon>Gammaproteobacteria</taxon>
        <taxon>Legionellales</taxon>
        <taxon>Legionellaceae</taxon>
        <taxon>Legionella</taxon>
    </lineage>
</organism>
<protein>
    <submittedName>
        <fullName evidence="2">Uncharacterized protein</fullName>
    </submittedName>
</protein>
<sequence>MRNKDEKAKEVVTDSRCAEANRLTHLITGAILADNCFFPSGAYSIKPMVSNSQPPREKTTPSM</sequence>
<dbReference type="AlphaFoldDB" id="A0A378KA80"/>
<reference evidence="1" key="2">
    <citation type="submission" date="2022-12" db="EMBL/GenBank/DDBJ databases">
        <title>Comparative genomics of Legionella pneumophila isolates from the West Bank and Germany support molecular epidemiology of Legionnaires disease.</title>
        <authorList>
            <person name="Zayed A.R."/>
            <person name="Bitar D.M."/>
            <person name="Steinert M."/>
            <person name="Lueck C."/>
            <person name="Brettar I."/>
            <person name="Hoefle M.G."/>
            <person name="Bunk B."/>
        </authorList>
    </citation>
    <scope>NUCLEOTIDE SEQUENCE</scope>
    <source>
        <strain evidence="1">H23</strain>
    </source>
</reference>
<name>A0A378KA80_LEGPN</name>
<evidence type="ECO:0000313" key="2">
    <source>
        <dbReference type="EMBL" id="STX81093.1"/>
    </source>
</evidence>
<dbReference type="Proteomes" id="UP001071279">
    <property type="component" value="Unassembled WGS sequence"/>
</dbReference>
<evidence type="ECO:0000313" key="3">
    <source>
        <dbReference type="Proteomes" id="UP000254631"/>
    </source>
</evidence>
<proteinExistence type="predicted"/>
<gene>
    <name evidence="2" type="ORF">NCTC12000_03120</name>
    <name evidence="1" type="ORF">O6C86_10670</name>
</gene>
<dbReference type="Proteomes" id="UP000254631">
    <property type="component" value="Unassembled WGS sequence"/>
</dbReference>
<dbReference type="OMA" id="RCAESNR"/>
<reference evidence="2 3" key="1">
    <citation type="submission" date="2018-06" db="EMBL/GenBank/DDBJ databases">
        <authorList>
            <consortium name="Pathogen Informatics"/>
            <person name="Doyle S."/>
        </authorList>
    </citation>
    <scope>NUCLEOTIDE SEQUENCE [LARGE SCALE GENOMIC DNA]</scope>
    <source>
        <strain evidence="2 3">NCTC12000</strain>
    </source>
</reference>
<dbReference type="EMBL" id="JAPXIC010000074">
    <property type="protein sequence ID" value="MCZ4719671.1"/>
    <property type="molecule type" value="Genomic_DNA"/>
</dbReference>